<feature type="transmembrane region" description="Helical" evidence="9">
    <location>
        <begin position="22"/>
        <end position="43"/>
    </location>
</feature>
<dbReference type="GO" id="GO:0015207">
    <property type="term" value="F:adenine transmembrane transporter activity"/>
    <property type="evidence" value="ECO:0007669"/>
    <property type="project" value="TreeGrafter"/>
</dbReference>
<comment type="caution">
    <text evidence="10">The sequence shown here is derived from an EMBL/GenBank/DDBJ whole genome shotgun (WGS) entry which is preliminary data.</text>
</comment>
<comment type="similarity">
    <text evidence="2 8">Belongs to the nucleobase:cation symporter-2 (NCS2) (TC 2.A.40) family. Azg-like subfamily.</text>
</comment>
<gene>
    <name evidence="10" type="ORF">EV688_101425</name>
</gene>
<dbReference type="AlphaFoldDB" id="A0A4R2L0A1"/>
<dbReference type="OrthoDB" id="9808458at2"/>
<organism evidence="10 11">
    <name type="scientific">Chromatocurvus halotolerans</name>
    <dbReference type="NCBI Taxonomy" id="1132028"/>
    <lineage>
        <taxon>Bacteria</taxon>
        <taxon>Pseudomonadati</taxon>
        <taxon>Pseudomonadota</taxon>
        <taxon>Gammaproteobacteria</taxon>
        <taxon>Cellvibrionales</taxon>
        <taxon>Halieaceae</taxon>
        <taxon>Chromatocurvus</taxon>
    </lineage>
</organism>
<feature type="transmembrane region" description="Helical" evidence="9">
    <location>
        <begin position="134"/>
        <end position="158"/>
    </location>
</feature>
<dbReference type="EMBL" id="SLWX01000001">
    <property type="protein sequence ID" value="TCO78607.1"/>
    <property type="molecule type" value="Genomic_DNA"/>
</dbReference>
<feature type="transmembrane region" description="Helical" evidence="9">
    <location>
        <begin position="195"/>
        <end position="214"/>
    </location>
</feature>
<dbReference type="InterPro" id="IPR006043">
    <property type="entry name" value="NCS2"/>
</dbReference>
<dbReference type="PANTHER" id="PTHR43337:SF1">
    <property type="entry name" value="XANTHINE_URACIL PERMEASE C887.17-RELATED"/>
    <property type="match status" value="1"/>
</dbReference>
<feature type="transmembrane region" description="Helical" evidence="9">
    <location>
        <begin position="415"/>
        <end position="431"/>
    </location>
</feature>
<dbReference type="InterPro" id="IPR045018">
    <property type="entry name" value="Azg-like"/>
</dbReference>
<evidence type="ECO:0000256" key="2">
    <source>
        <dbReference type="ARBA" id="ARBA00005697"/>
    </source>
</evidence>
<proteinExistence type="inferred from homology"/>
<evidence type="ECO:0000256" key="5">
    <source>
        <dbReference type="ARBA" id="ARBA00022692"/>
    </source>
</evidence>
<comment type="subcellular location">
    <subcellularLocation>
        <location evidence="1 8">Cell membrane</location>
        <topology evidence="1 8">Multi-pass membrane protein</topology>
    </subcellularLocation>
</comment>
<keyword evidence="11" id="KW-1185">Reference proteome</keyword>
<dbReference type="Proteomes" id="UP000294980">
    <property type="component" value="Unassembled WGS sequence"/>
</dbReference>
<evidence type="ECO:0000256" key="3">
    <source>
        <dbReference type="ARBA" id="ARBA00022448"/>
    </source>
</evidence>
<feature type="transmembrane region" description="Helical" evidence="9">
    <location>
        <begin position="343"/>
        <end position="362"/>
    </location>
</feature>
<dbReference type="Pfam" id="PF00860">
    <property type="entry name" value="Xan_ur_permease"/>
    <property type="match status" value="1"/>
</dbReference>
<keyword evidence="6 8" id="KW-1133">Transmembrane helix</keyword>
<keyword evidence="4 8" id="KW-1003">Cell membrane</keyword>
<dbReference type="PANTHER" id="PTHR43337">
    <property type="entry name" value="XANTHINE/URACIL PERMEASE C887.17-RELATED"/>
    <property type="match status" value="1"/>
</dbReference>
<dbReference type="RefSeq" id="WP_117316858.1">
    <property type="nucleotide sequence ID" value="NZ_QQSW01000006.1"/>
</dbReference>
<keyword evidence="5 8" id="KW-0812">Transmembrane</keyword>
<evidence type="ECO:0000313" key="10">
    <source>
        <dbReference type="EMBL" id="TCO78607.1"/>
    </source>
</evidence>
<evidence type="ECO:0000256" key="1">
    <source>
        <dbReference type="ARBA" id="ARBA00004651"/>
    </source>
</evidence>
<dbReference type="PIRSF" id="PIRSF005353">
    <property type="entry name" value="PbuG"/>
    <property type="match status" value="1"/>
</dbReference>
<name>A0A4R2L0A1_9GAMM</name>
<feature type="transmembrane region" description="Helical" evidence="9">
    <location>
        <begin position="318"/>
        <end position="336"/>
    </location>
</feature>
<reference evidence="10 11" key="1">
    <citation type="submission" date="2019-03" db="EMBL/GenBank/DDBJ databases">
        <title>Genomic Encyclopedia of Type Strains, Phase IV (KMG-IV): sequencing the most valuable type-strain genomes for metagenomic binning, comparative biology and taxonomic classification.</title>
        <authorList>
            <person name="Goeker M."/>
        </authorList>
    </citation>
    <scope>NUCLEOTIDE SEQUENCE [LARGE SCALE GENOMIC DNA]</scope>
    <source>
        <strain evidence="10 11">DSM 23344</strain>
    </source>
</reference>
<evidence type="ECO:0000256" key="9">
    <source>
        <dbReference type="SAM" id="Phobius"/>
    </source>
</evidence>
<evidence type="ECO:0000256" key="6">
    <source>
        <dbReference type="ARBA" id="ARBA00022989"/>
    </source>
</evidence>
<evidence type="ECO:0000256" key="4">
    <source>
        <dbReference type="ARBA" id="ARBA00022475"/>
    </source>
</evidence>
<dbReference type="GO" id="GO:0005886">
    <property type="term" value="C:plasma membrane"/>
    <property type="evidence" value="ECO:0007669"/>
    <property type="project" value="UniProtKB-SubCell"/>
</dbReference>
<keyword evidence="7 8" id="KW-0472">Membrane</keyword>
<feature type="transmembrane region" description="Helical" evidence="9">
    <location>
        <begin position="374"/>
        <end position="403"/>
    </location>
</feature>
<protein>
    <submittedName>
        <fullName evidence="10">AGZA family xanthine/uracil permease-like MFS transporter</fullName>
    </submittedName>
</protein>
<evidence type="ECO:0000313" key="11">
    <source>
        <dbReference type="Proteomes" id="UP000294980"/>
    </source>
</evidence>
<accession>A0A4R2L0A1</accession>
<evidence type="ECO:0000256" key="8">
    <source>
        <dbReference type="PIRNR" id="PIRNR005353"/>
    </source>
</evidence>
<feature type="transmembrane region" description="Helical" evidence="9">
    <location>
        <begin position="92"/>
        <end position="122"/>
    </location>
</feature>
<evidence type="ECO:0000256" key="7">
    <source>
        <dbReference type="ARBA" id="ARBA00023136"/>
    </source>
</evidence>
<feature type="transmembrane region" description="Helical" evidence="9">
    <location>
        <begin position="170"/>
        <end position="188"/>
    </location>
</feature>
<feature type="transmembrane region" description="Helical" evidence="9">
    <location>
        <begin position="50"/>
        <end position="72"/>
    </location>
</feature>
<sequence>MKVSLERVFQLSANGTTVRRELMAGLTTFLAMAYITVVNPNILSEAGMDFGAVFVATCLAAALGTLVMGLYANYPVGQAPGMGQNAFFTYSIVLGLGVAWQTALGAVFISGVIFIGLSVLPIREWLINAIPHSLKLGISAGIGLFLGIIALSGSGIVVANPATLVSLGDLTSPDALLLLAGFFLIAALSARRVMGAVVVGMLLVTVIGWLTGSAEFRGVASAPPSMSTLLQLDIAGAFNVSMITVILTLLLVDVFDTAGTLVGVASRAGMLDERGRLPRLRRALLADSGATTAGALLGTSSTTSFIESAAGVEAGGRTGLTAVTTAILFLACLFVAPLAQSVPAFATGAALLFVACIMARALEHLAWDDITESAPAIVTALAVPLTYSIADGIGLGFITYAAIKLLSGRPGQCPSAVYAVALVFMLKFGFLA</sequence>
<dbReference type="InterPro" id="IPR026033">
    <property type="entry name" value="Azg-like_bact_archaea"/>
</dbReference>
<keyword evidence="3 8" id="KW-0813">Transport</keyword>
<feature type="transmembrane region" description="Helical" evidence="9">
    <location>
        <begin position="234"/>
        <end position="264"/>
    </location>
</feature>